<feature type="transmembrane region" description="Helical" evidence="1">
    <location>
        <begin position="34"/>
        <end position="53"/>
    </location>
</feature>
<keyword evidence="1" id="KW-0812">Transmembrane</keyword>
<feature type="non-terminal residue" evidence="3">
    <location>
        <position position="181"/>
    </location>
</feature>
<evidence type="ECO:0000313" key="3">
    <source>
        <dbReference type="EMBL" id="SVC89940.1"/>
    </source>
</evidence>
<protein>
    <recommendedName>
        <fullName evidence="2">Glycosyltransferase 2-like domain-containing protein</fullName>
    </recommendedName>
</protein>
<feature type="transmembrane region" description="Helical" evidence="1">
    <location>
        <begin position="6"/>
        <end position="22"/>
    </location>
</feature>
<sequence>MISGVRILGLVIGAFVLIYSFSMRRSGKLRRGELFLAQFLFVSVWIIAIYPPIVDVLASIFQLEGRLFSIAILSSFVSFLLIIHLIIRLSIMRRSFGDLVQALALTSYGKDNVSGSDVANIAVVIPAYNEEGVIAKVLDRVPKQVLGMSIRSIVIIDGASDRTGDVVQSQGGLAVFHVVNR</sequence>
<dbReference type="AlphaFoldDB" id="A0A382QYD4"/>
<organism evidence="3">
    <name type="scientific">marine metagenome</name>
    <dbReference type="NCBI Taxonomy" id="408172"/>
    <lineage>
        <taxon>unclassified sequences</taxon>
        <taxon>metagenomes</taxon>
        <taxon>ecological metagenomes</taxon>
    </lineage>
</organism>
<keyword evidence="1" id="KW-1133">Transmembrane helix</keyword>
<dbReference type="InterPro" id="IPR001173">
    <property type="entry name" value="Glyco_trans_2-like"/>
</dbReference>
<dbReference type="EMBL" id="UINC01117487">
    <property type="protein sequence ID" value="SVC89940.1"/>
    <property type="molecule type" value="Genomic_DNA"/>
</dbReference>
<dbReference type="Pfam" id="PF10066">
    <property type="entry name" value="DUF2304"/>
    <property type="match status" value="1"/>
</dbReference>
<feature type="domain" description="Glycosyltransferase 2-like" evidence="2">
    <location>
        <begin position="123"/>
        <end position="170"/>
    </location>
</feature>
<dbReference type="Gene3D" id="3.90.550.10">
    <property type="entry name" value="Spore Coat Polysaccharide Biosynthesis Protein SpsA, Chain A"/>
    <property type="match status" value="1"/>
</dbReference>
<reference evidence="3" key="1">
    <citation type="submission" date="2018-05" db="EMBL/GenBank/DDBJ databases">
        <authorList>
            <person name="Lanie J.A."/>
            <person name="Ng W.-L."/>
            <person name="Kazmierczak K.M."/>
            <person name="Andrzejewski T.M."/>
            <person name="Davidsen T.M."/>
            <person name="Wayne K.J."/>
            <person name="Tettelin H."/>
            <person name="Glass J.I."/>
            <person name="Rusch D."/>
            <person name="Podicherti R."/>
            <person name="Tsui H.-C.T."/>
            <person name="Winkler M.E."/>
        </authorList>
    </citation>
    <scope>NUCLEOTIDE SEQUENCE</scope>
</reference>
<keyword evidence="1" id="KW-0472">Membrane</keyword>
<feature type="transmembrane region" description="Helical" evidence="1">
    <location>
        <begin position="65"/>
        <end position="87"/>
    </location>
</feature>
<evidence type="ECO:0000256" key="1">
    <source>
        <dbReference type="SAM" id="Phobius"/>
    </source>
</evidence>
<evidence type="ECO:0000259" key="2">
    <source>
        <dbReference type="Pfam" id="PF00535"/>
    </source>
</evidence>
<gene>
    <name evidence="3" type="ORF">METZ01_LOCUS342794</name>
</gene>
<proteinExistence type="predicted"/>
<dbReference type="Pfam" id="PF00535">
    <property type="entry name" value="Glycos_transf_2"/>
    <property type="match status" value="1"/>
</dbReference>
<name>A0A382QYD4_9ZZZZ</name>
<dbReference type="InterPro" id="IPR029044">
    <property type="entry name" value="Nucleotide-diphossugar_trans"/>
</dbReference>
<accession>A0A382QYD4</accession>
<dbReference type="SUPFAM" id="SSF53448">
    <property type="entry name" value="Nucleotide-diphospho-sugar transferases"/>
    <property type="match status" value="1"/>
</dbReference>
<dbReference type="InterPro" id="IPR019277">
    <property type="entry name" value="DUF2304"/>
</dbReference>